<evidence type="ECO:0000256" key="1">
    <source>
        <dbReference type="SAM" id="MobiDB-lite"/>
    </source>
</evidence>
<dbReference type="EMBL" id="MT141497">
    <property type="protein sequence ID" value="QJA63455.1"/>
    <property type="molecule type" value="Genomic_DNA"/>
</dbReference>
<name>A0A6M3J2A6_9ZZZZ</name>
<proteinExistence type="predicted"/>
<accession>A0A6M3J2A6</accession>
<feature type="region of interest" description="Disordered" evidence="1">
    <location>
        <begin position="73"/>
        <end position="103"/>
    </location>
</feature>
<dbReference type="AlphaFoldDB" id="A0A6M3J2A6"/>
<protein>
    <submittedName>
        <fullName evidence="2">Uncharacterized protein</fullName>
    </submittedName>
</protein>
<organism evidence="2">
    <name type="scientific">viral metagenome</name>
    <dbReference type="NCBI Taxonomy" id="1070528"/>
    <lineage>
        <taxon>unclassified sequences</taxon>
        <taxon>metagenomes</taxon>
        <taxon>organismal metagenomes</taxon>
    </lineage>
</organism>
<gene>
    <name evidence="2" type="ORF">MM415B00627_0037</name>
</gene>
<feature type="compositionally biased region" description="Basic residues" evidence="1">
    <location>
        <begin position="87"/>
        <end position="103"/>
    </location>
</feature>
<evidence type="ECO:0000313" key="2">
    <source>
        <dbReference type="EMBL" id="QJA63455.1"/>
    </source>
</evidence>
<reference evidence="2" key="1">
    <citation type="submission" date="2020-03" db="EMBL/GenBank/DDBJ databases">
        <title>The deep terrestrial virosphere.</title>
        <authorList>
            <person name="Holmfeldt K."/>
            <person name="Nilsson E."/>
            <person name="Simone D."/>
            <person name="Lopez-Fernandez M."/>
            <person name="Wu X."/>
            <person name="de Brujin I."/>
            <person name="Lundin D."/>
            <person name="Andersson A."/>
            <person name="Bertilsson S."/>
            <person name="Dopson M."/>
        </authorList>
    </citation>
    <scope>NUCLEOTIDE SEQUENCE</scope>
    <source>
        <strain evidence="2">MM415B00627</strain>
    </source>
</reference>
<sequence>MGETILIVRRQIRHDGTTYEPGVEFPQDRATPGQIDQLLASGALAPFAPQEPKPAPEPVRPSVLAVANEVVKPTGTQPVGDGETKNHPRPVKAKAKAKATRRT</sequence>